<evidence type="ECO:0000256" key="4">
    <source>
        <dbReference type="ARBA" id="ARBA00022825"/>
    </source>
</evidence>
<evidence type="ECO:0000259" key="7">
    <source>
        <dbReference type="Pfam" id="PF00082"/>
    </source>
</evidence>
<keyword evidence="2 5" id="KW-0645">Protease</keyword>
<keyword evidence="4 5" id="KW-0720">Serine protease</keyword>
<dbReference type="Gene3D" id="3.40.50.200">
    <property type="entry name" value="Peptidase S8/S53 domain"/>
    <property type="match status" value="2"/>
</dbReference>
<dbReference type="InterPro" id="IPR015500">
    <property type="entry name" value="Peptidase_S8_subtilisin-rel"/>
</dbReference>
<dbReference type="InterPro" id="IPR036852">
    <property type="entry name" value="Peptidase_S8/S53_dom_sf"/>
</dbReference>
<dbReference type="RefSeq" id="WP_142601149.1">
    <property type="nucleotide sequence ID" value="NZ_FXSZ01000001.1"/>
</dbReference>
<dbReference type="PROSITE" id="PS00137">
    <property type="entry name" value="SUBTILASE_HIS"/>
    <property type="match status" value="1"/>
</dbReference>
<dbReference type="GO" id="GO:0004252">
    <property type="term" value="F:serine-type endopeptidase activity"/>
    <property type="evidence" value="ECO:0007669"/>
    <property type="project" value="UniProtKB-UniRule"/>
</dbReference>
<evidence type="ECO:0000256" key="3">
    <source>
        <dbReference type="ARBA" id="ARBA00022801"/>
    </source>
</evidence>
<dbReference type="PANTHER" id="PTHR43399:SF4">
    <property type="entry name" value="CELL WALL-ASSOCIATED PROTEASE"/>
    <property type="match status" value="1"/>
</dbReference>
<dbReference type="InterPro" id="IPR034080">
    <property type="entry name" value="Protease_P7-like_dom"/>
</dbReference>
<evidence type="ECO:0000256" key="2">
    <source>
        <dbReference type="ARBA" id="ARBA00022670"/>
    </source>
</evidence>
<dbReference type="InterPro" id="IPR051048">
    <property type="entry name" value="Peptidase_S8/S53_subtilisin"/>
</dbReference>
<dbReference type="InterPro" id="IPR022398">
    <property type="entry name" value="Peptidase_S8_His-AS"/>
</dbReference>
<dbReference type="SUPFAM" id="SSF52743">
    <property type="entry name" value="Subtilisin-like"/>
    <property type="match status" value="1"/>
</dbReference>
<feature type="active site" description="Charge relay system" evidence="5">
    <location>
        <position position="287"/>
    </location>
</feature>
<protein>
    <submittedName>
        <fullName evidence="8">Serine protease, subtilisin family</fullName>
    </submittedName>
</protein>
<keyword evidence="9" id="KW-1185">Reference proteome</keyword>
<organism evidence="8 9">
    <name type="scientific">Solitalea koreensis</name>
    <dbReference type="NCBI Taxonomy" id="543615"/>
    <lineage>
        <taxon>Bacteria</taxon>
        <taxon>Pseudomonadati</taxon>
        <taxon>Bacteroidota</taxon>
        <taxon>Sphingobacteriia</taxon>
        <taxon>Sphingobacteriales</taxon>
        <taxon>Sphingobacteriaceae</taxon>
        <taxon>Solitalea</taxon>
    </lineage>
</organism>
<name>A0A521AX61_9SPHI</name>
<sequence length="557" mass="61173">MLKHIRSTLFLSLLATTAFAQIPAKAPANWFNLDFKTDSVRGVSTEKTYQTLLKGKKSKPVIVAVIDGGVDINHEDLNSVLWTNPKEIAGNGKDDDKNGYIDDIHGWNFIGGKDGRNINFEATELTRLFAPLADKYANADSSKVTDKKEYARYLELKAEYDKEYNKYKKQYDDYNPVVEQLTQINNLLKQNLKMEKVDINSLSSLKSGNPQLDELAINLVNGMNQAGVTDMDGLISNVSEDVNHLKEIMDYGLNLNYNPRDIVGDNYADQHERYYGNNDVKGPDASHGTHVAGIIAANRTNNIGMSGIANNVKIMSVRTVPNGDERDKDVANAIRYAVDNGAKVINMSFGKSFSYDKSVVDEAVKYAESKDVLLVHAAGNDASNNDTKANFPNSYFADGSQAKNWIEVGALSWKKGEDAIATFSNYGKKNVDVFAPGVDIYSTIPESQYKNNSGTSMASPVVAGIAAVLRSYFPNYTAAQIKDIILRSAVRVEDKVKMPVDGGDSANNDIKLVNFSDLCNTGAVVNLYEAVKLAQNYKAFPLKPISTKPAASTSKKQ</sequence>
<gene>
    <name evidence="8" type="ORF">SAMN06265350_101495</name>
</gene>
<feature type="active site" description="Charge relay system" evidence="5">
    <location>
        <position position="67"/>
    </location>
</feature>
<reference evidence="8 9" key="1">
    <citation type="submission" date="2017-05" db="EMBL/GenBank/DDBJ databases">
        <authorList>
            <person name="Varghese N."/>
            <person name="Submissions S."/>
        </authorList>
    </citation>
    <scope>NUCLEOTIDE SEQUENCE [LARGE SCALE GENOMIC DNA]</scope>
    <source>
        <strain evidence="8 9">DSM 21342</strain>
    </source>
</reference>
<dbReference type="PROSITE" id="PS00138">
    <property type="entry name" value="SUBTILASE_SER"/>
    <property type="match status" value="1"/>
</dbReference>
<dbReference type="Pfam" id="PF00082">
    <property type="entry name" value="Peptidase_S8"/>
    <property type="match status" value="1"/>
</dbReference>
<dbReference type="EMBL" id="FXSZ01000001">
    <property type="protein sequence ID" value="SMO39428.1"/>
    <property type="molecule type" value="Genomic_DNA"/>
</dbReference>
<evidence type="ECO:0000256" key="1">
    <source>
        <dbReference type="ARBA" id="ARBA00011073"/>
    </source>
</evidence>
<dbReference type="InterPro" id="IPR000209">
    <property type="entry name" value="Peptidase_S8/S53_dom"/>
</dbReference>
<evidence type="ECO:0000256" key="5">
    <source>
        <dbReference type="PROSITE-ProRule" id="PRU01240"/>
    </source>
</evidence>
<keyword evidence="6" id="KW-0732">Signal</keyword>
<dbReference type="GO" id="GO:0006508">
    <property type="term" value="P:proteolysis"/>
    <property type="evidence" value="ECO:0007669"/>
    <property type="project" value="UniProtKB-KW"/>
</dbReference>
<dbReference type="PROSITE" id="PS51892">
    <property type="entry name" value="SUBTILASE"/>
    <property type="match status" value="1"/>
</dbReference>
<dbReference type="Proteomes" id="UP000315971">
    <property type="component" value="Unassembled WGS sequence"/>
</dbReference>
<feature type="domain" description="Peptidase S8/S53" evidence="7">
    <location>
        <begin position="59"/>
        <end position="493"/>
    </location>
</feature>
<evidence type="ECO:0000313" key="8">
    <source>
        <dbReference type="EMBL" id="SMO39428.1"/>
    </source>
</evidence>
<proteinExistence type="inferred from homology"/>
<dbReference type="CDD" id="cd07483">
    <property type="entry name" value="Peptidases_S8_Subtilisin_Novo-like"/>
    <property type="match status" value="1"/>
</dbReference>
<dbReference type="AlphaFoldDB" id="A0A521AX61"/>
<feature type="chain" id="PRO_5021890290" evidence="6">
    <location>
        <begin position="21"/>
        <end position="557"/>
    </location>
</feature>
<dbReference type="OrthoDB" id="9798386at2"/>
<feature type="active site" description="Charge relay system" evidence="5">
    <location>
        <position position="456"/>
    </location>
</feature>
<dbReference type="PRINTS" id="PR00723">
    <property type="entry name" value="SUBTILISIN"/>
</dbReference>
<comment type="similarity">
    <text evidence="1 5">Belongs to the peptidase S8 family.</text>
</comment>
<evidence type="ECO:0000256" key="6">
    <source>
        <dbReference type="SAM" id="SignalP"/>
    </source>
</evidence>
<keyword evidence="3 5" id="KW-0378">Hydrolase</keyword>
<dbReference type="InterPro" id="IPR023828">
    <property type="entry name" value="Peptidase_S8_Ser-AS"/>
</dbReference>
<dbReference type="PANTHER" id="PTHR43399">
    <property type="entry name" value="SUBTILISIN-RELATED"/>
    <property type="match status" value="1"/>
</dbReference>
<feature type="signal peptide" evidence="6">
    <location>
        <begin position="1"/>
        <end position="20"/>
    </location>
</feature>
<evidence type="ECO:0000313" key="9">
    <source>
        <dbReference type="Proteomes" id="UP000315971"/>
    </source>
</evidence>
<accession>A0A521AX61</accession>